<dbReference type="Proteomes" id="UP000005408">
    <property type="component" value="Unassembled WGS sequence"/>
</dbReference>
<dbReference type="SMART" id="SM00135">
    <property type="entry name" value="LY"/>
    <property type="match status" value="3"/>
</dbReference>
<feature type="repeat" description="LDL-receptor class B" evidence="1">
    <location>
        <begin position="251"/>
        <end position="293"/>
    </location>
</feature>
<dbReference type="InterPro" id="IPR011042">
    <property type="entry name" value="6-blade_b-propeller_TolB-like"/>
</dbReference>
<protein>
    <recommendedName>
        <fullName evidence="4">Low-density lipoprotein receptor-related protein 4</fullName>
    </recommendedName>
</protein>
<dbReference type="InterPro" id="IPR050778">
    <property type="entry name" value="Cueball_EGF_LRP_Nidogen"/>
</dbReference>
<dbReference type="PANTHER" id="PTHR46513">
    <property type="entry name" value="VITELLOGENIN RECEPTOR-LIKE PROTEIN-RELATED-RELATED"/>
    <property type="match status" value="1"/>
</dbReference>
<proteinExistence type="predicted"/>
<feature type="repeat" description="LDL-receptor class B" evidence="1">
    <location>
        <begin position="207"/>
        <end position="250"/>
    </location>
</feature>
<name>A0A8W8N1X3_MAGGI</name>
<evidence type="ECO:0000313" key="3">
    <source>
        <dbReference type="Proteomes" id="UP000005408"/>
    </source>
</evidence>
<dbReference type="PANTHER" id="PTHR46513:SF44">
    <property type="entry name" value="LDL RECEPTOR RELATED PROTEIN 4"/>
    <property type="match status" value="1"/>
</dbReference>
<sequence>MTATSAEDVLNTLPNCKDVSVFDSSLQEDKRGTCDILNGGCEEICVPETIGRRCGCDIGLQLQSDQSCDSDVLLANFIVMTDYTHGRILQIDLQTGTLVKLPLSLNMVLGLAFDKTTKTLFYSEASTNTITSTTVHGDNRTLFYNTGFAYANSLAIDYSTLNLYYIAIGPTIIQSIVGVVHRSKLVHKTLINNLHKPRDIALYPSKGIFFWTEIGNITGIGKANMDGTSNIYIVTTAVGSPTGLTVDASASRLYWADWLKDRIESSDLNGGNRQVLATDSGAYIYDIMNLGQYIFYTAWNRQRVTKIDKNTGLKVDFMPNHPELGRLDSLDIYADDLRDVFRCPTQLQHLNFVDCAPYPGLACDFKCKVGYQPVANNTAFCDSTGKWFPSIDTLCVGK</sequence>
<dbReference type="AlphaFoldDB" id="A0A8W8N1X3"/>
<evidence type="ECO:0000313" key="2">
    <source>
        <dbReference type="EnsemblMetazoa" id="G3608.2:cds"/>
    </source>
</evidence>
<keyword evidence="3" id="KW-1185">Reference proteome</keyword>
<dbReference type="SUPFAM" id="SSF63825">
    <property type="entry name" value="YWTD domain"/>
    <property type="match status" value="1"/>
</dbReference>
<dbReference type="InterPro" id="IPR000033">
    <property type="entry name" value="LDLR_classB_rpt"/>
</dbReference>
<reference evidence="2" key="1">
    <citation type="submission" date="2022-08" db="UniProtKB">
        <authorList>
            <consortium name="EnsemblMetazoa"/>
        </authorList>
    </citation>
    <scope>IDENTIFICATION</scope>
    <source>
        <strain evidence="2">05x7-T-G4-1.051#20</strain>
    </source>
</reference>
<evidence type="ECO:0000256" key="1">
    <source>
        <dbReference type="PROSITE-ProRule" id="PRU00461"/>
    </source>
</evidence>
<evidence type="ECO:0008006" key="4">
    <source>
        <dbReference type="Google" id="ProtNLM"/>
    </source>
</evidence>
<organism evidence="2 3">
    <name type="scientific">Magallana gigas</name>
    <name type="common">Pacific oyster</name>
    <name type="synonym">Crassostrea gigas</name>
    <dbReference type="NCBI Taxonomy" id="29159"/>
    <lineage>
        <taxon>Eukaryota</taxon>
        <taxon>Metazoa</taxon>
        <taxon>Spiralia</taxon>
        <taxon>Lophotrochozoa</taxon>
        <taxon>Mollusca</taxon>
        <taxon>Bivalvia</taxon>
        <taxon>Autobranchia</taxon>
        <taxon>Pteriomorphia</taxon>
        <taxon>Ostreida</taxon>
        <taxon>Ostreoidea</taxon>
        <taxon>Ostreidae</taxon>
        <taxon>Magallana</taxon>
    </lineage>
</organism>
<dbReference type="Gene3D" id="2.120.10.30">
    <property type="entry name" value="TolB, C-terminal domain"/>
    <property type="match status" value="2"/>
</dbReference>
<accession>A0A8W8N1X3</accession>
<dbReference type="PROSITE" id="PS51120">
    <property type="entry name" value="LDLRB"/>
    <property type="match status" value="2"/>
</dbReference>
<dbReference type="EnsemblMetazoa" id="G3608.2">
    <property type="protein sequence ID" value="G3608.2:cds"/>
    <property type="gene ID" value="G3608"/>
</dbReference>
<dbReference type="Pfam" id="PF00058">
    <property type="entry name" value="Ldl_recept_b"/>
    <property type="match status" value="1"/>
</dbReference>